<dbReference type="PATRIC" id="fig|1398.22.peg.1620"/>
<keyword evidence="2" id="KW-1133">Transmembrane helix</keyword>
<accession>A0A133KTA8</accession>
<feature type="transmembrane region" description="Helical" evidence="2">
    <location>
        <begin position="24"/>
        <end position="44"/>
    </location>
</feature>
<evidence type="ECO:0000256" key="2">
    <source>
        <dbReference type="SAM" id="Phobius"/>
    </source>
</evidence>
<evidence type="ECO:0000256" key="1">
    <source>
        <dbReference type="SAM" id="Coils"/>
    </source>
</evidence>
<evidence type="ECO:0000313" key="3">
    <source>
        <dbReference type="EMBL" id="KWZ82768.1"/>
    </source>
</evidence>
<dbReference type="AlphaFoldDB" id="A0A133KTA8"/>
<feature type="coiled-coil region" evidence="1">
    <location>
        <begin position="99"/>
        <end position="154"/>
    </location>
</feature>
<proteinExistence type="predicted"/>
<evidence type="ECO:0000313" key="4">
    <source>
        <dbReference type="Proteomes" id="UP000070376"/>
    </source>
</evidence>
<comment type="caution">
    <text evidence="3">The sequence shown here is derived from an EMBL/GenBank/DDBJ whole genome shotgun (WGS) entry which is preliminary data.</text>
</comment>
<gene>
    <name evidence="3" type="ORF">HMPREF3213_01613</name>
</gene>
<sequence length="167" mass="19401">MVETHSPQKQPAIEKYREYGHEKFIYFCIACVFNAGVLFIRCAMQPETEFSRHLFSIDPWQKISYNLSYEGGEKVDKGIDQNVILQAIHELSDQIKSVEKNLSERMSALESRMGALESRMEALETRTASLEEGQKEIKEQVRKIDKKLDILNRDLLDTRADVEFLKK</sequence>
<dbReference type="Proteomes" id="UP000070376">
    <property type="component" value="Unassembled WGS sequence"/>
</dbReference>
<keyword evidence="2" id="KW-0472">Membrane</keyword>
<dbReference type="Gene3D" id="1.20.1270.70">
    <property type="entry name" value="Designed single chain three-helix bundle"/>
    <property type="match status" value="1"/>
</dbReference>
<keyword evidence="2" id="KW-0812">Transmembrane</keyword>
<protein>
    <submittedName>
        <fullName evidence="3">Uncharacterized protein</fullName>
    </submittedName>
</protein>
<name>A0A133KTA8_HEYCO</name>
<organism evidence="3 4">
    <name type="scientific">Heyndrickxia coagulans</name>
    <name type="common">Weizmannia coagulans</name>
    <dbReference type="NCBI Taxonomy" id="1398"/>
    <lineage>
        <taxon>Bacteria</taxon>
        <taxon>Bacillati</taxon>
        <taxon>Bacillota</taxon>
        <taxon>Bacilli</taxon>
        <taxon>Bacillales</taxon>
        <taxon>Bacillaceae</taxon>
        <taxon>Heyndrickxia</taxon>
    </lineage>
</organism>
<keyword evidence="1" id="KW-0175">Coiled coil</keyword>
<dbReference type="SUPFAM" id="SSF57997">
    <property type="entry name" value="Tropomyosin"/>
    <property type="match status" value="1"/>
</dbReference>
<reference evidence="4" key="1">
    <citation type="submission" date="2016-01" db="EMBL/GenBank/DDBJ databases">
        <authorList>
            <person name="Mitreva M."/>
            <person name="Pepin K.H."/>
            <person name="Mihindukulasuriya K.A."/>
            <person name="Fulton R."/>
            <person name="Fronick C."/>
            <person name="O'Laughlin M."/>
            <person name="Miner T."/>
            <person name="Herter B."/>
            <person name="Rosa B.A."/>
            <person name="Cordes M."/>
            <person name="Tomlinson C."/>
            <person name="Wollam A."/>
            <person name="Palsikar V.B."/>
            <person name="Mardis E.R."/>
            <person name="Wilson R.K."/>
        </authorList>
    </citation>
    <scope>NUCLEOTIDE SEQUENCE [LARGE SCALE GENOMIC DNA]</scope>
    <source>
        <strain evidence="4">GED7749B</strain>
    </source>
</reference>
<dbReference type="EMBL" id="LRPN01000049">
    <property type="protein sequence ID" value="KWZ82768.1"/>
    <property type="molecule type" value="Genomic_DNA"/>
</dbReference>